<feature type="domain" description="Cation/H+ exchanger transmembrane" evidence="10">
    <location>
        <begin position="13"/>
        <end position="428"/>
    </location>
</feature>
<feature type="transmembrane region" description="Helical" evidence="9">
    <location>
        <begin position="406"/>
        <end position="432"/>
    </location>
</feature>
<comment type="subcellular location">
    <subcellularLocation>
        <location evidence="1">Cell membrane</location>
        <topology evidence="1">Multi-pass membrane protein</topology>
    </subcellularLocation>
</comment>
<dbReference type="EMBL" id="JAOCKG010000002">
    <property type="protein sequence ID" value="MDH2049751.1"/>
    <property type="molecule type" value="Genomic_DNA"/>
</dbReference>
<dbReference type="Gene3D" id="1.20.1530.20">
    <property type="match status" value="1"/>
</dbReference>
<evidence type="ECO:0000256" key="7">
    <source>
        <dbReference type="ARBA" id="ARBA00023065"/>
    </source>
</evidence>
<dbReference type="PANTHER" id="PTHR32507">
    <property type="entry name" value="NA(+)/H(+) ANTIPORTER 1"/>
    <property type="match status" value="1"/>
</dbReference>
<proteinExistence type="predicted"/>
<name>A0AA42W8N3_9BURK</name>
<sequence length="448" mass="47444">MNIEAVWFLLIGALFVLMAVSKRLIDALPMTGAMVYLVVGFLIGPTGLGLLNLDLYRDSHLLRLATEAALPVSLFAVGMHLRVACGHPLWRLPLRLAAPAMVLTIALMTAFGMGLLGLGLGAAVLLAAALAPTDPVLANELRPREAGDDEPLRFALSGEGGANDGAAFPFVVLGIALCNAGPAGLDQPWSLAAILIWGVVSAVGIGWLLGTLGERMIATLRIRYGNALGLDEFLALGLMALCYGATLLAHGYGFLAVFCAGVALRQQELRATGSGRTPRAVLQEVTPAESEESTQDPQLAHAHLAESMMATSVGLERFAELALMLVIGCVVSAHWRDMLGWTPLLVAAVLFFAVRPASVMLALAGSSMDRRQRWLASWLGIRGVGTFYYLLLAVEQAPQDVSRALAPLLLAAIVASVLVHGISASPLMGWYYSRLSARPRRGKASRPA</sequence>
<dbReference type="InterPro" id="IPR006153">
    <property type="entry name" value="Cation/H_exchanger_TM"/>
</dbReference>
<evidence type="ECO:0000256" key="9">
    <source>
        <dbReference type="SAM" id="Phobius"/>
    </source>
</evidence>
<gene>
    <name evidence="11" type="ORF">N5K24_05070</name>
</gene>
<dbReference type="AlphaFoldDB" id="A0AA42W8N3"/>
<dbReference type="GO" id="GO:0015297">
    <property type="term" value="F:antiporter activity"/>
    <property type="evidence" value="ECO:0007669"/>
    <property type="project" value="UniProtKB-KW"/>
</dbReference>
<evidence type="ECO:0000256" key="3">
    <source>
        <dbReference type="ARBA" id="ARBA00022449"/>
    </source>
</evidence>
<reference evidence="11" key="1">
    <citation type="submission" date="2022-09" db="EMBL/GenBank/DDBJ databases">
        <title>Intensive care unit water sources are persistently colonized with multi-drug resistant bacteria and are the site of extensive horizontal gene transfer of antibiotic resistance genes.</title>
        <authorList>
            <person name="Diorio-Toth L."/>
        </authorList>
    </citation>
    <scope>NUCLEOTIDE SEQUENCE</scope>
    <source>
        <strain evidence="11">GD03676</strain>
    </source>
</reference>
<comment type="caution">
    <text evidence="11">The sequence shown here is derived from an EMBL/GenBank/DDBJ whole genome shotgun (WGS) entry which is preliminary data.</text>
</comment>
<evidence type="ECO:0000256" key="1">
    <source>
        <dbReference type="ARBA" id="ARBA00004651"/>
    </source>
</evidence>
<keyword evidence="4" id="KW-1003">Cell membrane</keyword>
<keyword evidence="6 9" id="KW-1133">Transmembrane helix</keyword>
<feature type="transmembrane region" description="Helical" evidence="9">
    <location>
        <begin position="318"/>
        <end position="335"/>
    </location>
</feature>
<keyword evidence="5 9" id="KW-0812">Transmembrane</keyword>
<dbReference type="Pfam" id="PF00999">
    <property type="entry name" value="Na_H_Exchanger"/>
    <property type="match status" value="1"/>
</dbReference>
<evidence type="ECO:0000313" key="11">
    <source>
        <dbReference type="EMBL" id="MDH2049751.1"/>
    </source>
</evidence>
<keyword evidence="3" id="KW-0050">Antiport</keyword>
<dbReference type="GO" id="GO:0005886">
    <property type="term" value="C:plasma membrane"/>
    <property type="evidence" value="ECO:0007669"/>
    <property type="project" value="UniProtKB-SubCell"/>
</dbReference>
<feature type="transmembrane region" description="Helical" evidence="9">
    <location>
        <begin position="192"/>
        <end position="213"/>
    </location>
</feature>
<feature type="transmembrane region" description="Helical" evidence="9">
    <location>
        <begin position="6"/>
        <end position="25"/>
    </location>
</feature>
<evidence type="ECO:0000256" key="2">
    <source>
        <dbReference type="ARBA" id="ARBA00022448"/>
    </source>
</evidence>
<keyword evidence="7" id="KW-0406">Ion transport</keyword>
<evidence type="ECO:0000313" key="12">
    <source>
        <dbReference type="Proteomes" id="UP001161276"/>
    </source>
</evidence>
<evidence type="ECO:0000256" key="6">
    <source>
        <dbReference type="ARBA" id="ARBA00022989"/>
    </source>
</evidence>
<evidence type="ECO:0000259" key="10">
    <source>
        <dbReference type="Pfam" id="PF00999"/>
    </source>
</evidence>
<dbReference type="GO" id="GO:1902600">
    <property type="term" value="P:proton transmembrane transport"/>
    <property type="evidence" value="ECO:0007669"/>
    <property type="project" value="InterPro"/>
</dbReference>
<feature type="transmembrane region" description="Helical" evidence="9">
    <location>
        <begin position="375"/>
        <end position="394"/>
    </location>
</feature>
<organism evidence="11 12">
    <name type="scientific">Achromobacter marplatensis</name>
    <dbReference type="NCBI Taxonomy" id="470868"/>
    <lineage>
        <taxon>Bacteria</taxon>
        <taxon>Pseudomonadati</taxon>
        <taxon>Pseudomonadota</taxon>
        <taxon>Betaproteobacteria</taxon>
        <taxon>Burkholderiales</taxon>
        <taxon>Alcaligenaceae</taxon>
        <taxon>Achromobacter</taxon>
    </lineage>
</organism>
<feature type="transmembrane region" description="Helical" evidence="9">
    <location>
        <begin position="341"/>
        <end position="363"/>
    </location>
</feature>
<evidence type="ECO:0000256" key="8">
    <source>
        <dbReference type="ARBA" id="ARBA00023136"/>
    </source>
</evidence>
<protein>
    <submittedName>
        <fullName evidence="11">Cation:proton antiporter</fullName>
    </submittedName>
</protein>
<dbReference type="RefSeq" id="WP_280026003.1">
    <property type="nucleotide sequence ID" value="NZ_JAOCKG010000002.1"/>
</dbReference>
<evidence type="ECO:0000256" key="5">
    <source>
        <dbReference type="ARBA" id="ARBA00022692"/>
    </source>
</evidence>
<feature type="transmembrane region" description="Helical" evidence="9">
    <location>
        <begin position="233"/>
        <end position="264"/>
    </location>
</feature>
<accession>A0AA42W8N3</accession>
<dbReference type="Proteomes" id="UP001161276">
    <property type="component" value="Unassembled WGS sequence"/>
</dbReference>
<feature type="transmembrane region" description="Helical" evidence="9">
    <location>
        <begin position="166"/>
        <end position="185"/>
    </location>
</feature>
<keyword evidence="2" id="KW-0813">Transport</keyword>
<dbReference type="InterPro" id="IPR038770">
    <property type="entry name" value="Na+/solute_symporter_sf"/>
</dbReference>
<feature type="transmembrane region" description="Helical" evidence="9">
    <location>
        <begin position="34"/>
        <end position="56"/>
    </location>
</feature>
<keyword evidence="8 9" id="KW-0472">Membrane</keyword>
<dbReference type="PANTHER" id="PTHR32507:SF8">
    <property type="entry name" value="CNH1P"/>
    <property type="match status" value="1"/>
</dbReference>
<evidence type="ECO:0000256" key="4">
    <source>
        <dbReference type="ARBA" id="ARBA00022475"/>
    </source>
</evidence>
<feature type="transmembrane region" description="Helical" evidence="9">
    <location>
        <begin position="102"/>
        <end position="131"/>
    </location>
</feature>